<reference evidence="2" key="1">
    <citation type="submission" date="2020-08" db="EMBL/GenBank/DDBJ databases">
        <title>Sequencing the genomes of 1000 actinobacteria strains.</title>
        <authorList>
            <person name="Klenk H.-P."/>
        </authorList>
    </citation>
    <scope>NUCLEOTIDE SEQUENCE [LARGE SCALE GENOMIC DNA]</scope>
    <source>
        <strain evidence="2">DSM 27064</strain>
    </source>
</reference>
<keyword evidence="3" id="KW-1185">Reference proteome</keyword>
<dbReference type="AlphaFoldDB" id="A0A840DDD9"/>
<proteinExistence type="predicted"/>
<evidence type="ECO:0000313" key="3">
    <source>
        <dbReference type="Proteomes" id="UP000571183"/>
    </source>
</evidence>
<organism evidence="2 3">
    <name type="scientific">Canibacter oris</name>
    <dbReference type="NCBI Taxonomy" id="1365628"/>
    <lineage>
        <taxon>Bacteria</taxon>
        <taxon>Bacillati</taxon>
        <taxon>Actinomycetota</taxon>
        <taxon>Actinomycetes</taxon>
        <taxon>Micrococcales</taxon>
        <taxon>Microbacteriaceae</taxon>
        <taxon>Canibacter</taxon>
    </lineage>
</organism>
<evidence type="ECO:0000313" key="2">
    <source>
        <dbReference type="EMBL" id="MBB4071064.1"/>
    </source>
</evidence>
<feature type="signal peptide" evidence="1">
    <location>
        <begin position="1"/>
        <end position="27"/>
    </location>
</feature>
<feature type="chain" id="PRO_5032974118" description="Lipase" evidence="1">
    <location>
        <begin position="28"/>
        <end position="212"/>
    </location>
</feature>
<evidence type="ECO:0008006" key="4">
    <source>
        <dbReference type="Google" id="ProtNLM"/>
    </source>
</evidence>
<comment type="caution">
    <text evidence="2">The sequence shown here is derived from an EMBL/GenBank/DDBJ whole genome shotgun (WGS) entry which is preliminary data.</text>
</comment>
<dbReference type="Proteomes" id="UP000571183">
    <property type="component" value="Unassembled WGS sequence"/>
</dbReference>
<gene>
    <name evidence="2" type="ORF">F5897_000352</name>
</gene>
<protein>
    <recommendedName>
        <fullName evidence="4">Lipase</fullName>
    </recommendedName>
</protein>
<dbReference type="EMBL" id="JACIFD010000003">
    <property type="protein sequence ID" value="MBB4071064.1"/>
    <property type="molecule type" value="Genomic_DNA"/>
</dbReference>
<sequence length="212" mass="22086">MLGKTKALIIGAVAALLTPFAATPVHAQTFTLDFSDRSSYTAFAANAQALNLGNSDLATESLDALSLATTADAVAATHTFDVAAAIAAAKSEVGTSRPTGWSQPGECVISANRWLRAGGSNWVSSGSPVTTYSQAKRLPLSAALPGDVIQFENLAYPDSWATGVHTMLVVGVNDDGTYHIIHSNFSGAGLVTEELNFKITPPAGFQAVAWRF</sequence>
<keyword evidence="1" id="KW-0732">Signal</keyword>
<accession>A0A840DDD9</accession>
<dbReference type="RefSeq" id="WP_124824970.1">
    <property type="nucleotide sequence ID" value="NZ_JACIFD010000003.1"/>
</dbReference>
<name>A0A840DDD9_9MICO</name>
<evidence type="ECO:0000256" key="1">
    <source>
        <dbReference type="SAM" id="SignalP"/>
    </source>
</evidence>